<evidence type="ECO:0000256" key="6">
    <source>
        <dbReference type="ARBA" id="ARBA00023034"/>
    </source>
</evidence>
<evidence type="ECO:0000256" key="1">
    <source>
        <dbReference type="ARBA" id="ARBA00004323"/>
    </source>
</evidence>
<keyword evidence="6 9" id="KW-0333">Golgi apparatus</keyword>
<keyword evidence="5" id="KW-1133">Transmembrane helix</keyword>
<evidence type="ECO:0000256" key="8">
    <source>
        <dbReference type="ARBA" id="ARBA00023180"/>
    </source>
</evidence>
<gene>
    <name evidence="10" type="ORF">CVLEPA_LOCUS4817</name>
</gene>
<dbReference type="InterPro" id="IPR027417">
    <property type="entry name" value="P-loop_NTPase"/>
</dbReference>
<dbReference type="Proteomes" id="UP001642483">
    <property type="component" value="Unassembled WGS sequence"/>
</dbReference>
<evidence type="ECO:0000313" key="11">
    <source>
        <dbReference type="Proteomes" id="UP001642483"/>
    </source>
</evidence>
<evidence type="ECO:0000256" key="9">
    <source>
        <dbReference type="RuleBase" id="RU364020"/>
    </source>
</evidence>
<keyword evidence="4" id="KW-0812">Transmembrane</keyword>
<dbReference type="EMBL" id="CAWYQH010000013">
    <property type="protein sequence ID" value="CAK8675216.1"/>
    <property type="molecule type" value="Genomic_DNA"/>
</dbReference>
<evidence type="ECO:0000256" key="3">
    <source>
        <dbReference type="ARBA" id="ARBA00022679"/>
    </source>
</evidence>
<keyword evidence="11" id="KW-1185">Reference proteome</keyword>
<comment type="similarity">
    <text evidence="2 9">Belongs to the sulfotransferase 2 family.</text>
</comment>
<accession>A0ABP0F8V9</accession>
<dbReference type="InterPro" id="IPR005331">
    <property type="entry name" value="Sulfotransferase"/>
</dbReference>
<dbReference type="InterPro" id="IPR018011">
    <property type="entry name" value="Carb_sulfotrans_8-10"/>
</dbReference>
<keyword evidence="3 9" id="KW-0808">Transferase</keyword>
<reference evidence="10 11" key="1">
    <citation type="submission" date="2024-02" db="EMBL/GenBank/DDBJ databases">
        <authorList>
            <person name="Daric V."/>
            <person name="Darras S."/>
        </authorList>
    </citation>
    <scope>NUCLEOTIDE SEQUENCE [LARGE SCALE GENOMIC DNA]</scope>
</reference>
<dbReference type="SUPFAM" id="SSF52540">
    <property type="entry name" value="P-loop containing nucleoside triphosphate hydrolases"/>
    <property type="match status" value="1"/>
</dbReference>
<sequence length="429" mass="50218">MFPHGLALKYLPLFRPIMRTVECIYRKVKWRFGLALLLTCLMVTKIFYAARSDDQKFNALVPYRLRDHKTIISNRRKTLSADSIESLQNRFWHKKRNNSIHQLQSLTLPAYLTSSLYQVDLIMPNASQREGFQPEVSKTYNNRKELLNKVCKKKTKVRLIWNDNIQLIAAPQQRLVVCFVQKAGSTSWHKLVFNLTRNQHETSWGPKGHAENRVFTRKLPNAMKETLMLSPQATRVISIRHPFARLVSGWNNKFGKKFVSRSGNVMFETMPDLRNYVGLTAQPDENHIISFEDFVQYIADKGLNEVDIHFKAIEELCQPCDFPYDYVVKAETTINDLWWVLQRINATMEGFSSHQIVTKTKKDDRKMIPTTNDLLETGWPIQQIKESIYYLFRRVPRKTIRKLMSLYCKDFLNFGYTFNVDTLEAGGFE</sequence>
<dbReference type="PANTHER" id="PTHR12137">
    <property type="entry name" value="CARBOHYDRATE SULFOTRANSFERASE"/>
    <property type="match status" value="1"/>
</dbReference>
<keyword evidence="9" id="KW-0119">Carbohydrate metabolism</keyword>
<protein>
    <recommendedName>
        <fullName evidence="9">Carbohydrate sulfotransferase</fullName>
        <ecNumber evidence="9">2.8.2.-</ecNumber>
    </recommendedName>
</protein>
<organism evidence="10 11">
    <name type="scientific">Clavelina lepadiformis</name>
    <name type="common">Light-bulb sea squirt</name>
    <name type="synonym">Ascidia lepadiformis</name>
    <dbReference type="NCBI Taxonomy" id="159417"/>
    <lineage>
        <taxon>Eukaryota</taxon>
        <taxon>Metazoa</taxon>
        <taxon>Chordata</taxon>
        <taxon>Tunicata</taxon>
        <taxon>Ascidiacea</taxon>
        <taxon>Aplousobranchia</taxon>
        <taxon>Clavelinidae</taxon>
        <taxon>Clavelina</taxon>
    </lineage>
</organism>
<proteinExistence type="inferred from homology"/>
<comment type="subcellular location">
    <subcellularLocation>
        <location evidence="1 9">Golgi apparatus membrane</location>
        <topology evidence="1 9">Single-pass type II membrane protein</topology>
    </subcellularLocation>
</comment>
<keyword evidence="9" id="KW-0735">Signal-anchor</keyword>
<evidence type="ECO:0000256" key="4">
    <source>
        <dbReference type="ARBA" id="ARBA00022692"/>
    </source>
</evidence>
<evidence type="ECO:0000313" key="10">
    <source>
        <dbReference type="EMBL" id="CAK8675216.1"/>
    </source>
</evidence>
<dbReference type="EC" id="2.8.2.-" evidence="9"/>
<evidence type="ECO:0000256" key="5">
    <source>
        <dbReference type="ARBA" id="ARBA00022989"/>
    </source>
</evidence>
<name>A0ABP0F8V9_CLALP</name>
<keyword evidence="7" id="KW-0472">Membrane</keyword>
<evidence type="ECO:0000256" key="2">
    <source>
        <dbReference type="ARBA" id="ARBA00006339"/>
    </source>
</evidence>
<evidence type="ECO:0000256" key="7">
    <source>
        <dbReference type="ARBA" id="ARBA00023136"/>
    </source>
</evidence>
<keyword evidence="8 9" id="KW-0325">Glycoprotein</keyword>
<comment type="caution">
    <text evidence="10">The sequence shown here is derived from an EMBL/GenBank/DDBJ whole genome shotgun (WGS) entry which is preliminary data.</text>
</comment>
<dbReference type="Pfam" id="PF03567">
    <property type="entry name" value="Sulfotransfer_2"/>
    <property type="match status" value="1"/>
</dbReference>
<dbReference type="PANTHER" id="PTHR12137:SF54">
    <property type="entry name" value="CARBOHYDRATE SULFOTRANSFERASE"/>
    <property type="match status" value="1"/>
</dbReference>